<feature type="chain" id="PRO_5009265498" evidence="3">
    <location>
        <begin position="22"/>
        <end position="789"/>
    </location>
</feature>
<dbReference type="InterPro" id="IPR017853">
    <property type="entry name" value="GH"/>
</dbReference>
<dbReference type="InterPro" id="IPR013780">
    <property type="entry name" value="Glyco_hydro_b"/>
</dbReference>
<dbReference type="CDD" id="cd14752">
    <property type="entry name" value="GH31_N"/>
    <property type="match status" value="1"/>
</dbReference>
<dbReference type="Pfam" id="PF13802">
    <property type="entry name" value="Gal_mutarotas_2"/>
    <property type="match status" value="1"/>
</dbReference>
<feature type="domain" description="Glycoside hydrolase family 31 N-terminal" evidence="5">
    <location>
        <begin position="49"/>
        <end position="207"/>
    </location>
</feature>
<evidence type="ECO:0000259" key="6">
    <source>
        <dbReference type="Pfam" id="PF21365"/>
    </source>
</evidence>
<evidence type="ECO:0000259" key="5">
    <source>
        <dbReference type="Pfam" id="PF13802"/>
    </source>
</evidence>
<keyword evidence="2" id="KW-0378">Hydrolase</keyword>
<feature type="domain" description="Glycoside hydrolase family 31 TIM barrel" evidence="4">
    <location>
        <begin position="250"/>
        <end position="575"/>
    </location>
</feature>
<dbReference type="Gene3D" id="2.60.40.1180">
    <property type="entry name" value="Golgi alpha-mannosidase II"/>
    <property type="match status" value="2"/>
</dbReference>
<gene>
    <name evidence="7" type="ORF">SAMN05216490_2435</name>
</gene>
<proteinExistence type="inferred from homology"/>
<dbReference type="PANTHER" id="PTHR43863">
    <property type="entry name" value="HYDROLASE, PUTATIVE (AFU_ORTHOLOGUE AFUA_1G03140)-RELATED"/>
    <property type="match status" value="1"/>
</dbReference>
<evidence type="ECO:0000256" key="2">
    <source>
        <dbReference type="RuleBase" id="RU361185"/>
    </source>
</evidence>
<dbReference type="InterPro" id="IPR048395">
    <property type="entry name" value="Glyco_hydro_31_C"/>
</dbReference>
<accession>A0A1H1XEN9</accession>
<comment type="similarity">
    <text evidence="1 2">Belongs to the glycosyl hydrolase 31 family.</text>
</comment>
<sequence length="789" mass="89762">MIKRFLVQVLLITSVSFTVLAQNLNQLNSFKTSVYDGKHLLIATTKGYIEITAFAPDVIRVTYKTTPNKTVKSFSTIAKPGRVRMQYINNNFVTILKTSLLKVVVNKKDLSVSFIDLKNDTLSKAFNYIQTADSSAIGFHSDGKEAFYGGGSKAIDLDKRGQILQNYNQAHWDYKFGQTDLNISIPFLISNRKYGIYMDNAAKSSFDVCKSNPNVLGYKVSSGPVSFFFIGGESVDKVVYNYTQLTGRQPLPPRWALGYISSRYGYKSEREVTNVIDKTQAAGIPLDAVVFDLFWYKADTLMGNHNWYRDSFPDPQKMLHNYLNKGVKVVTISETYITQKSENYKTTIKQHLLTPDYITKPAPHIFKDFWASPAGLLDIFKPEAQQFYWNFYKARIKEGTAGWWFDLGEPESSSDSLRFAAGPDSKVHNVYALIWAKTAFDGYRKDFPASRILLLPRSGYAGMQRYSVFPWSGDIDRSFEGLKAQIPIITTMGLDGVGYMHMDAGGFTTGQTKLKGDPELYSRWLEFAAFCPVMRTHADATNYSPEPIFWDDNTRLRVTKYIKLRYQLLPYNYTLAYTNTTTGRPLMMPLNYFDDSKQLSNINDEYLWGEHLLVAPVIIKGQTVKKVIFPKGEWIGFNDLEVYKDSASVSAPLDSLPLFVKAGSIITMTAPTTNTSQYDGKSLILKYYMGNANVTVKSQWFYDNGIDPKSLVKRQYDLVTFTSTGTGNEHYISIKPEHLTTRQKKFKLEIPGKRVRRVKFSNRTKYTVVGNEIYFSWNGRPLQIDIKTL</sequence>
<dbReference type="Pfam" id="PF21365">
    <property type="entry name" value="Glyco_hydro_31_3rd"/>
    <property type="match status" value="1"/>
</dbReference>
<dbReference type="InterPro" id="IPR025887">
    <property type="entry name" value="Glyco_hydro_31_N_dom"/>
</dbReference>
<keyword evidence="3" id="KW-0732">Signal</keyword>
<dbReference type="AlphaFoldDB" id="A0A1H1XEN9"/>
<feature type="domain" description="Glycosyl hydrolase family 31 C-terminal" evidence="6">
    <location>
        <begin position="583"/>
        <end position="666"/>
    </location>
</feature>
<dbReference type="InterPro" id="IPR011013">
    <property type="entry name" value="Gal_mutarotase_sf_dom"/>
</dbReference>
<dbReference type="GO" id="GO:0005975">
    <property type="term" value="P:carbohydrate metabolic process"/>
    <property type="evidence" value="ECO:0007669"/>
    <property type="project" value="InterPro"/>
</dbReference>
<dbReference type="Gene3D" id="3.20.20.80">
    <property type="entry name" value="Glycosidases"/>
    <property type="match status" value="1"/>
</dbReference>
<dbReference type="Gene3D" id="2.60.40.1760">
    <property type="entry name" value="glycosyl hydrolase (family 31)"/>
    <property type="match status" value="1"/>
</dbReference>
<dbReference type="SUPFAM" id="SSF51011">
    <property type="entry name" value="Glycosyl hydrolase domain"/>
    <property type="match status" value="1"/>
</dbReference>
<dbReference type="SUPFAM" id="SSF74650">
    <property type="entry name" value="Galactose mutarotase-like"/>
    <property type="match status" value="1"/>
</dbReference>
<reference evidence="7 8" key="1">
    <citation type="submission" date="2016-10" db="EMBL/GenBank/DDBJ databases">
        <authorList>
            <person name="de Groot N.N."/>
        </authorList>
    </citation>
    <scope>NUCLEOTIDE SEQUENCE [LARGE SCALE GENOMIC DNA]</scope>
    <source>
        <strain evidence="7 8">MP1X4</strain>
    </source>
</reference>
<feature type="signal peptide" evidence="3">
    <location>
        <begin position="1"/>
        <end position="21"/>
    </location>
</feature>
<dbReference type="Proteomes" id="UP000199679">
    <property type="component" value="Chromosome I"/>
</dbReference>
<keyword evidence="8" id="KW-1185">Reference proteome</keyword>
<evidence type="ECO:0000256" key="3">
    <source>
        <dbReference type="SAM" id="SignalP"/>
    </source>
</evidence>
<organism evidence="7 8">
    <name type="scientific">Mucilaginibacter mallensis</name>
    <dbReference type="NCBI Taxonomy" id="652787"/>
    <lineage>
        <taxon>Bacteria</taxon>
        <taxon>Pseudomonadati</taxon>
        <taxon>Bacteroidota</taxon>
        <taxon>Sphingobacteriia</taxon>
        <taxon>Sphingobacteriales</taxon>
        <taxon>Sphingobacteriaceae</taxon>
        <taxon>Mucilaginibacter</taxon>
    </lineage>
</organism>
<dbReference type="InterPro" id="IPR000322">
    <property type="entry name" value="Glyco_hydro_31_TIM"/>
</dbReference>
<dbReference type="GO" id="GO:0030246">
    <property type="term" value="F:carbohydrate binding"/>
    <property type="evidence" value="ECO:0007669"/>
    <property type="project" value="InterPro"/>
</dbReference>
<evidence type="ECO:0000313" key="7">
    <source>
        <dbReference type="EMBL" id="SDT07773.1"/>
    </source>
</evidence>
<protein>
    <submittedName>
        <fullName evidence="7">Oligosaccharide 4-alpha-D-glucosyltransferase</fullName>
    </submittedName>
</protein>
<dbReference type="InterPro" id="IPR051816">
    <property type="entry name" value="Glycosyl_Hydrolase_31"/>
</dbReference>
<dbReference type="EMBL" id="LT629740">
    <property type="protein sequence ID" value="SDT07773.1"/>
    <property type="molecule type" value="Genomic_DNA"/>
</dbReference>
<evidence type="ECO:0000313" key="8">
    <source>
        <dbReference type="Proteomes" id="UP000199679"/>
    </source>
</evidence>
<dbReference type="STRING" id="652787.SAMN05216490_2435"/>
<dbReference type="GO" id="GO:0016740">
    <property type="term" value="F:transferase activity"/>
    <property type="evidence" value="ECO:0007669"/>
    <property type="project" value="UniProtKB-KW"/>
</dbReference>
<keyword evidence="2" id="KW-0326">Glycosidase</keyword>
<keyword evidence="7" id="KW-0808">Transferase</keyword>
<dbReference type="OrthoDB" id="176168at2"/>
<dbReference type="Pfam" id="PF01055">
    <property type="entry name" value="Glyco_hydro_31_2nd"/>
    <property type="match status" value="1"/>
</dbReference>
<dbReference type="SUPFAM" id="SSF51445">
    <property type="entry name" value="(Trans)glycosidases"/>
    <property type="match status" value="1"/>
</dbReference>
<dbReference type="RefSeq" id="WP_091372883.1">
    <property type="nucleotide sequence ID" value="NZ_LT629740.1"/>
</dbReference>
<dbReference type="GO" id="GO:0004553">
    <property type="term" value="F:hydrolase activity, hydrolyzing O-glycosyl compounds"/>
    <property type="evidence" value="ECO:0007669"/>
    <property type="project" value="InterPro"/>
</dbReference>
<dbReference type="PANTHER" id="PTHR43863:SF2">
    <property type="entry name" value="MALTASE-GLUCOAMYLASE"/>
    <property type="match status" value="1"/>
</dbReference>
<evidence type="ECO:0000259" key="4">
    <source>
        <dbReference type="Pfam" id="PF01055"/>
    </source>
</evidence>
<name>A0A1H1XEN9_MUCMA</name>
<evidence type="ECO:0000256" key="1">
    <source>
        <dbReference type="ARBA" id="ARBA00007806"/>
    </source>
</evidence>